<dbReference type="SUPFAM" id="SSF57581">
    <property type="entry name" value="TB module/8-cys domain"/>
    <property type="match status" value="1"/>
</dbReference>
<reference evidence="10" key="1">
    <citation type="submission" date="2025-08" db="UniProtKB">
        <authorList>
            <consortium name="Ensembl"/>
        </authorList>
    </citation>
    <scope>IDENTIFICATION</scope>
</reference>
<dbReference type="InterPro" id="IPR003645">
    <property type="entry name" value="Fol_N"/>
</dbReference>
<dbReference type="Gene3D" id="3.30.60.30">
    <property type="match status" value="1"/>
</dbReference>
<dbReference type="InterPro" id="IPR036773">
    <property type="entry name" value="TB_dom_sf"/>
</dbReference>
<name>A0A8C5IQ43_JUNHY</name>
<evidence type="ECO:0000256" key="1">
    <source>
        <dbReference type="ARBA" id="ARBA00022690"/>
    </source>
</evidence>
<keyword evidence="1" id="KW-0646">Protease inhibitor</keyword>
<evidence type="ECO:0000259" key="8">
    <source>
        <dbReference type="PROSITE" id="PS51364"/>
    </source>
</evidence>
<dbReference type="PROSITE" id="PS51364">
    <property type="entry name" value="TB"/>
    <property type="match status" value="1"/>
</dbReference>
<evidence type="ECO:0000259" key="9">
    <source>
        <dbReference type="PROSITE" id="PS51465"/>
    </source>
</evidence>
<keyword evidence="2" id="KW-0732">Signal</keyword>
<protein>
    <submittedName>
        <fullName evidence="10">Follistatin like 3</fullName>
    </submittedName>
</protein>
<dbReference type="Pfam" id="PF07648">
    <property type="entry name" value="Kazal_2"/>
    <property type="match status" value="1"/>
</dbReference>
<dbReference type="FunFam" id="3.90.290.10:FF:000021">
    <property type="entry name" value="follistatin-related protein 3"/>
    <property type="match status" value="1"/>
</dbReference>
<keyword evidence="11" id="KW-1185">Reference proteome</keyword>
<evidence type="ECO:0000256" key="2">
    <source>
        <dbReference type="ARBA" id="ARBA00022729"/>
    </source>
</evidence>
<dbReference type="PANTHER" id="PTHR10913">
    <property type="entry name" value="FOLLISTATIN-RELATED"/>
    <property type="match status" value="1"/>
</dbReference>
<dbReference type="PROSITE" id="PS51465">
    <property type="entry name" value="KAZAL_2"/>
    <property type="match status" value="1"/>
</dbReference>
<dbReference type="AlphaFoldDB" id="A0A8C5IQ43"/>
<organism evidence="10 11">
    <name type="scientific">Junco hyemalis</name>
    <name type="common">Dark-eyed junco</name>
    <dbReference type="NCBI Taxonomy" id="40217"/>
    <lineage>
        <taxon>Eukaryota</taxon>
        <taxon>Metazoa</taxon>
        <taxon>Chordata</taxon>
        <taxon>Craniata</taxon>
        <taxon>Vertebrata</taxon>
        <taxon>Euteleostomi</taxon>
        <taxon>Archelosauria</taxon>
        <taxon>Archosauria</taxon>
        <taxon>Dinosauria</taxon>
        <taxon>Saurischia</taxon>
        <taxon>Theropoda</taxon>
        <taxon>Coelurosauria</taxon>
        <taxon>Aves</taxon>
        <taxon>Neognathae</taxon>
        <taxon>Neoaves</taxon>
        <taxon>Telluraves</taxon>
        <taxon>Australaves</taxon>
        <taxon>Passeriformes</taxon>
        <taxon>Passerellidae</taxon>
        <taxon>Junco</taxon>
    </lineage>
</organism>
<proteinExistence type="predicted"/>
<dbReference type="SMART" id="SM00274">
    <property type="entry name" value="FOLN"/>
    <property type="match status" value="1"/>
</dbReference>
<dbReference type="GO" id="GO:0030154">
    <property type="term" value="P:cell differentiation"/>
    <property type="evidence" value="ECO:0007669"/>
    <property type="project" value="TreeGrafter"/>
</dbReference>
<keyword evidence="5" id="KW-1015">Disulfide bond</keyword>
<evidence type="ECO:0000256" key="7">
    <source>
        <dbReference type="SAM" id="MobiDB-lite"/>
    </source>
</evidence>
<reference evidence="10" key="2">
    <citation type="submission" date="2025-09" db="UniProtKB">
        <authorList>
            <consortium name="Ensembl"/>
        </authorList>
    </citation>
    <scope>IDENTIFICATION</scope>
</reference>
<keyword evidence="4" id="KW-0722">Serine protease inhibitor</keyword>
<feature type="domain" description="Kazal-like" evidence="9">
    <location>
        <begin position="215"/>
        <end position="267"/>
    </location>
</feature>
<evidence type="ECO:0000256" key="6">
    <source>
        <dbReference type="ARBA" id="ARBA00023180"/>
    </source>
</evidence>
<evidence type="ECO:0000313" key="11">
    <source>
        <dbReference type="Proteomes" id="UP000694408"/>
    </source>
</evidence>
<dbReference type="Proteomes" id="UP000694408">
    <property type="component" value="Unplaced"/>
</dbReference>
<dbReference type="InterPro" id="IPR017878">
    <property type="entry name" value="TB_dom"/>
</dbReference>
<dbReference type="GO" id="GO:0005576">
    <property type="term" value="C:extracellular region"/>
    <property type="evidence" value="ECO:0007669"/>
    <property type="project" value="TreeGrafter"/>
</dbReference>
<dbReference type="Gene3D" id="3.90.290.10">
    <property type="entry name" value="TGF-beta binding (TB) domain"/>
    <property type="match status" value="1"/>
</dbReference>
<dbReference type="InterPro" id="IPR002350">
    <property type="entry name" value="Kazal_dom"/>
</dbReference>
<accession>A0A8C5IQ43</accession>
<feature type="domain" description="TB" evidence="8">
    <location>
        <begin position="69"/>
        <end position="128"/>
    </location>
</feature>
<evidence type="ECO:0000256" key="3">
    <source>
        <dbReference type="ARBA" id="ARBA00022737"/>
    </source>
</evidence>
<dbReference type="InterPro" id="IPR036058">
    <property type="entry name" value="Kazal_dom_sf"/>
</dbReference>
<dbReference type="SUPFAM" id="SSF100895">
    <property type="entry name" value="Kazal-type serine protease inhibitors"/>
    <property type="match status" value="1"/>
</dbReference>
<keyword evidence="6" id="KW-0325">Glycoprotein</keyword>
<evidence type="ECO:0000313" key="10">
    <source>
        <dbReference type="Ensembl" id="ENSJHYP00000007244.1"/>
    </source>
</evidence>
<dbReference type="Pfam" id="PF21333">
    <property type="entry name" value="FST_N"/>
    <property type="match status" value="1"/>
</dbReference>
<feature type="compositionally biased region" description="Basic and acidic residues" evidence="7">
    <location>
        <begin position="327"/>
        <end position="341"/>
    </location>
</feature>
<dbReference type="Ensembl" id="ENSJHYT00000008851.1">
    <property type="protein sequence ID" value="ENSJHYP00000007244.1"/>
    <property type="gene ID" value="ENSJHYG00000005740.1"/>
</dbReference>
<sequence length="345" mass="36570">MGALSSHARDPWGCLLWDRPCASTEHLYIPQFVPGIGVIPVPLLQPQPGSLCPSQGLWDPSPSALSTGGICWLQQGKEAKCTMILKTGVTWEECCANGNVDVAWSNYTYPGNKISLLGFLGLVTCHPCKGDELGGCCGECGGNNAAEGDAAAQNLHQKNVCALGGSACVMPKAVERAWPPLGSLQLCLPAESCSSVVCPGTHTCVVDQTGSAHCVMCRTAPCPEPTSLDHALCGNNNVTYPSACHLRRATCHRGRSIGVRHYGSCSGEQGRGQWARTPSPCPPLTPCRRSGGMEMRDLCSQVVEFGVYCKGTSAGPCWELPGTAQGRPERGKESGKEDKRVRFLL</sequence>
<keyword evidence="3" id="KW-0677">Repeat</keyword>
<evidence type="ECO:0000256" key="4">
    <source>
        <dbReference type="ARBA" id="ARBA00022900"/>
    </source>
</evidence>
<dbReference type="CDD" id="cd00104">
    <property type="entry name" value="KAZAL_FS"/>
    <property type="match status" value="1"/>
</dbReference>
<dbReference type="InterPro" id="IPR050653">
    <property type="entry name" value="Prot_Inhib_GrowthFact_Antg"/>
</dbReference>
<dbReference type="SMART" id="SM00280">
    <property type="entry name" value="KAZAL"/>
    <property type="match status" value="1"/>
</dbReference>
<evidence type="ECO:0000256" key="5">
    <source>
        <dbReference type="ARBA" id="ARBA00023157"/>
    </source>
</evidence>
<feature type="region of interest" description="Disordered" evidence="7">
    <location>
        <begin position="321"/>
        <end position="341"/>
    </location>
</feature>
<dbReference type="PANTHER" id="PTHR10913:SF45">
    <property type="entry name" value="FOLLISTATIN, ISOFORM A-RELATED"/>
    <property type="match status" value="1"/>
</dbReference>